<dbReference type="Pfam" id="PF15599">
    <property type="entry name" value="Imm63"/>
    <property type="match status" value="1"/>
</dbReference>
<sequence length="135" mass="15609">MEKLSLSGLEAEFRSLAEQLDVEPYYKAFHTSPQHDGTPHVEIRSGKFEFVVTERGSELERISGLDTDEVLYLLFEGVTSVMATSYELRNRKPTDDGRAVWFPYQEKLMAELRPSWGLRLKAEHKQILQKFPFGQ</sequence>
<dbReference type="EMBL" id="JBHSMZ010000001">
    <property type="protein sequence ID" value="MFC5547533.1"/>
    <property type="molecule type" value="Genomic_DNA"/>
</dbReference>
<name>A0ABW0RS56_9BURK</name>
<keyword evidence="3" id="KW-1185">Reference proteome</keyword>
<reference evidence="3" key="1">
    <citation type="journal article" date="2019" name="Int. J. Syst. Evol. Microbiol.">
        <title>The Global Catalogue of Microorganisms (GCM) 10K type strain sequencing project: providing services to taxonomists for standard genome sequencing and annotation.</title>
        <authorList>
            <consortium name="The Broad Institute Genomics Platform"/>
            <consortium name="The Broad Institute Genome Sequencing Center for Infectious Disease"/>
            <person name="Wu L."/>
            <person name="Ma J."/>
        </authorList>
    </citation>
    <scope>NUCLEOTIDE SEQUENCE [LARGE SCALE GENOMIC DNA]</scope>
    <source>
        <strain evidence="3">CGMCC 4.5798</strain>
    </source>
</reference>
<accession>A0ABW0RS56</accession>
<gene>
    <name evidence="2" type="ORF">ACFPO9_03270</name>
</gene>
<evidence type="ECO:0000313" key="3">
    <source>
        <dbReference type="Proteomes" id="UP001596086"/>
    </source>
</evidence>
<protein>
    <submittedName>
        <fullName evidence="2">Imm63 family immunity protein</fullName>
    </submittedName>
</protein>
<dbReference type="InterPro" id="IPR028952">
    <property type="entry name" value="Imm63"/>
</dbReference>
<dbReference type="RefSeq" id="WP_379766986.1">
    <property type="nucleotide sequence ID" value="NZ_JBHSMZ010000001.1"/>
</dbReference>
<evidence type="ECO:0000259" key="1">
    <source>
        <dbReference type="Pfam" id="PF15599"/>
    </source>
</evidence>
<comment type="caution">
    <text evidence="2">The sequence shown here is derived from an EMBL/GenBank/DDBJ whole genome shotgun (WGS) entry which is preliminary data.</text>
</comment>
<proteinExistence type="predicted"/>
<feature type="domain" description="Immunity protein 63" evidence="1">
    <location>
        <begin position="46"/>
        <end position="124"/>
    </location>
</feature>
<organism evidence="2 3">
    <name type="scientific">Massilia aerilata</name>
    <dbReference type="NCBI Taxonomy" id="453817"/>
    <lineage>
        <taxon>Bacteria</taxon>
        <taxon>Pseudomonadati</taxon>
        <taxon>Pseudomonadota</taxon>
        <taxon>Betaproteobacteria</taxon>
        <taxon>Burkholderiales</taxon>
        <taxon>Oxalobacteraceae</taxon>
        <taxon>Telluria group</taxon>
        <taxon>Massilia</taxon>
    </lineage>
</organism>
<dbReference type="Proteomes" id="UP001596086">
    <property type="component" value="Unassembled WGS sequence"/>
</dbReference>
<evidence type="ECO:0000313" key="2">
    <source>
        <dbReference type="EMBL" id="MFC5547533.1"/>
    </source>
</evidence>